<proteinExistence type="predicted"/>
<accession>A0A9D2ASN8</accession>
<organism evidence="2 3">
    <name type="scientific">Candidatus Mediterraneibacter caccavium</name>
    <dbReference type="NCBI Taxonomy" id="2838661"/>
    <lineage>
        <taxon>Bacteria</taxon>
        <taxon>Bacillati</taxon>
        <taxon>Bacillota</taxon>
        <taxon>Clostridia</taxon>
        <taxon>Lachnospirales</taxon>
        <taxon>Lachnospiraceae</taxon>
        <taxon>Mediterraneibacter</taxon>
    </lineage>
</organism>
<protein>
    <submittedName>
        <fullName evidence="2">Uncharacterized protein</fullName>
    </submittedName>
</protein>
<keyword evidence="1" id="KW-0812">Transmembrane</keyword>
<feature type="non-terminal residue" evidence="2">
    <location>
        <position position="1"/>
    </location>
</feature>
<comment type="caution">
    <text evidence="2">The sequence shown here is derived from an EMBL/GenBank/DDBJ whole genome shotgun (WGS) entry which is preliminary data.</text>
</comment>
<evidence type="ECO:0000256" key="1">
    <source>
        <dbReference type="SAM" id="Phobius"/>
    </source>
</evidence>
<dbReference type="EMBL" id="DXFA01000135">
    <property type="protein sequence ID" value="HIX48877.1"/>
    <property type="molecule type" value="Genomic_DNA"/>
</dbReference>
<reference evidence="2" key="1">
    <citation type="journal article" date="2021" name="PeerJ">
        <title>Extensive microbial diversity within the chicken gut microbiome revealed by metagenomics and culture.</title>
        <authorList>
            <person name="Gilroy R."/>
            <person name="Ravi A."/>
            <person name="Getino M."/>
            <person name="Pursley I."/>
            <person name="Horton D.L."/>
            <person name="Alikhan N.F."/>
            <person name="Baker D."/>
            <person name="Gharbi K."/>
            <person name="Hall N."/>
            <person name="Watson M."/>
            <person name="Adriaenssens E.M."/>
            <person name="Foster-Nyarko E."/>
            <person name="Jarju S."/>
            <person name="Secka A."/>
            <person name="Antonio M."/>
            <person name="Oren A."/>
            <person name="Chaudhuri R.R."/>
            <person name="La Ragione R."/>
            <person name="Hildebrand F."/>
            <person name="Pallen M.J."/>
        </authorList>
    </citation>
    <scope>NUCLEOTIDE SEQUENCE</scope>
    <source>
        <strain evidence="2">ChiSjej5B23-15282</strain>
    </source>
</reference>
<keyword evidence="1" id="KW-0472">Membrane</keyword>
<gene>
    <name evidence="2" type="ORF">H9981_07700</name>
</gene>
<evidence type="ECO:0000313" key="2">
    <source>
        <dbReference type="EMBL" id="HIX48877.1"/>
    </source>
</evidence>
<reference evidence="2" key="2">
    <citation type="submission" date="2021-04" db="EMBL/GenBank/DDBJ databases">
        <authorList>
            <person name="Gilroy R."/>
        </authorList>
    </citation>
    <scope>NUCLEOTIDE SEQUENCE</scope>
    <source>
        <strain evidence="2">ChiSjej5B23-15282</strain>
    </source>
</reference>
<keyword evidence="1" id="KW-1133">Transmembrane helix</keyword>
<dbReference type="Proteomes" id="UP000824243">
    <property type="component" value="Unassembled WGS sequence"/>
</dbReference>
<name>A0A9D2ASN8_9FIRM</name>
<feature type="transmembrane region" description="Helical" evidence="1">
    <location>
        <begin position="6"/>
        <end position="23"/>
    </location>
</feature>
<dbReference type="AlphaFoldDB" id="A0A9D2ASN8"/>
<sequence length="59" mass="6470">SVVSGTVKPSAILYIIAYAFLLGNKKELPLRFFGNSSAIGLRGRENHARMIFRADSPMS</sequence>
<evidence type="ECO:0000313" key="3">
    <source>
        <dbReference type="Proteomes" id="UP000824243"/>
    </source>
</evidence>